<organism evidence="1 2">
    <name type="scientific">Ascaris lumbricoides</name>
    <name type="common">Giant roundworm</name>
    <dbReference type="NCBI Taxonomy" id="6252"/>
    <lineage>
        <taxon>Eukaryota</taxon>
        <taxon>Metazoa</taxon>
        <taxon>Ecdysozoa</taxon>
        <taxon>Nematoda</taxon>
        <taxon>Chromadorea</taxon>
        <taxon>Rhabditida</taxon>
        <taxon>Spirurina</taxon>
        <taxon>Ascaridomorpha</taxon>
        <taxon>Ascaridoidea</taxon>
        <taxon>Ascarididae</taxon>
        <taxon>Ascaris</taxon>
    </lineage>
</organism>
<dbReference type="AlphaFoldDB" id="A0A0M3HFB4"/>
<evidence type="ECO:0000313" key="1">
    <source>
        <dbReference type="Proteomes" id="UP000036681"/>
    </source>
</evidence>
<protein>
    <submittedName>
        <fullName evidence="2">Uncharacterized protein</fullName>
    </submittedName>
</protein>
<keyword evidence="1" id="KW-1185">Reference proteome</keyword>
<sequence>MKQNRSDGEDWGFPGKAKKSLLVEMELYQQLKNCGSEGEFLLCIWLFEGRNAGEVRQTLKTFRCGENQRRFKGPNSIHYANGHIKEFKNPLMKFSVCQKGNKWMVRRLQIIYSLSKSIFENLAFEEWLFRNHRIDKHGEALLFWR</sequence>
<proteinExistence type="predicted"/>
<accession>A0A0M3HFB4</accession>
<dbReference type="Proteomes" id="UP000036681">
    <property type="component" value="Unplaced"/>
</dbReference>
<evidence type="ECO:0000313" key="2">
    <source>
        <dbReference type="WBParaSite" id="ALUE_0000020901-mRNA-1"/>
    </source>
</evidence>
<name>A0A0M3HFB4_ASCLU</name>
<reference evidence="2" key="1">
    <citation type="submission" date="2017-02" db="UniProtKB">
        <authorList>
            <consortium name="WormBaseParasite"/>
        </authorList>
    </citation>
    <scope>IDENTIFICATION</scope>
</reference>
<dbReference type="WBParaSite" id="ALUE_0000020901-mRNA-1">
    <property type="protein sequence ID" value="ALUE_0000020901-mRNA-1"/>
    <property type="gene ID" value="ALUE_0000020901"/>
</dbReference>